<protein>
    <submittedName>
        <fullName evidence="2">Uncharacterized protein</fullName>
    </submittedName>
</protein>
<evidence type="ECO:0000256" key="1">
    <source>
        <dbReference type="SAM" id="Phobius"/>
    </source>
</evidence>
<keyword evidence="1" id="KW-0472">Membrane</keyword>
<organism evidence="2 3">
    <name type="scientific">Desulfonauticus submarinus</name>
    <dbReference type="NCBI Taxonomy" id="206665"/>
    <lineage>
        <taxon>Bacteria</taxon>
        <taxon>Pseudomonadati</taxon>
        <taxon>Thermodesulfobacteriota</taxon>
        <taxon>Desulfovibrionia</taxon>
        <taxon>Desulfovibrionales</taxon>
        <taxon>Desulfonauticaceae</taxon>
        <taxon>Desulfonauticus</taxon>
    </lineage>
</organism>
<feature type="transmembrane region" description="Helical" evidence="1">
    <location>
        <begin position="41"/>
        <end position="63"/>
    </location>
</feature>
<feature type="transmembrane region" description="Helical" evidence="1">
    <location>
        <begin position="12"/>
        <end position="35"/>
    </location>
</feature>
<dbReference type="Proteomes" id="UP000199602">
    <property type="component" value="Unassembled WGS sequence"/>
</dbReference>
<proteinExistence type="predicted"/>
<sequence length="143" mass="16644">MIICQAKIKTHFQIAGSLWCLIGLWLILRALLFIPFKALCFLYPCLGLIFGYFIFCKMFIKIVQKNISRIKEKEPRCFFAFQSIKSYFIVAIMITLGIIIRRLGVDKKIISFIYASVGISLVKSSFIYFKEIRRYNNGNFTAN</sequence>
<evidence type="ECO:0000313" key="3">
    <source>
        <dbReference type="Proteomes" id="UP000199602"/>
    </source>
</evidence>
<feature type="transmembrane region" description="Helical" evidence="1">
    <location>
        <begin position="84"/>
        <end position="103"/>
    </location>
</feature>
<keyword evidence="1" id="KW-1133">Transmembrane helix</keyword>
<name>A0A1H0CVH6_9BACT</name>
<keyword evidence="3" id="KW-1185">Reference proteome</keyword>
<keyword evidence="1" id="KW-0812">Transmembrane</keyword>
<dbReference type="AlphaFoldDB" id="A0A1H0CVH6"/>
<dbReference type="STRING" id="206665.SAMN04488516_103206"/>
<accession>A0A1H0CVH6</accession>
<dbReference type="EMBL" id="FNIN01000003">
    <property type="protein sequence ID" value="SDN61912.1"/>
    <property type="molecule type" value="Genomic_DNA"/>
</dbReference>
<gene>
    <name evidence="2" type="ORF">SAMN04488516_103206</name>
</gene>
<reference evidence="2 3" key="1">
    <citation type="submission" date="2016-10" db="EMBL/GenBank/DDBJ databases">
        <authorList>
            <person name="de Groot N.N."/>
        </authorList>
    </citation>
    <scope>NUCLEOTIDE SEQUENCE [LARGE SCALE GENOMIC DNA]</scope>
    <source>
        <strain evidence="2 3">DSM 15269</strain>
    </source>
</reference>
<feature type="transmembrane region" description="Helical" evidence="1">
    <location>
        <begin position="109"/>
        <end position="129"/>
    </location>
</feature>
<evidence type="ECO:0000313" key="2">
    <source>
        <dbReference type="EMBL" id="SDN61912.1"/>
    </source>
</evidence>